<dbReference type="SUPFAM" id="SSF101821">
    <property type="entry name" value="Aminopeptidase/glucanase lid domain"/>
    <property type="match status" value="1"/>
</dbReference>
<evidence type="ECO:0000256" key="1">
    <source>
        <dbReference type="ARBA" id="ARBA00006272"/>
    </source>
</evidence>
<name>X1S4M3_9ZZZZ</name>
<dbReference type="Pfam" id="PF05343">
    <property type="entry name" value="Peptidase_M42"/>
    <property type="match status" value="1"/>
</dbReference>
<dbReference type="GO" id="GO:0046872">
    <property type="term" value="F:metal ion binding"/>
    <property type="evidence" value="ECO:0007669"/>
    <property type="project" value="UniProtKB-KW"/>
</dbReference>
<evidence type="ECO:0000256" key="2">
    <source>
        <dbReference type="ARBA" id="ARBA00022438"/>
    </source>
</evidence>
<protein>
    <recommendedName>
        <fullName evidence="7">Peptidase M42 family protein</fullName>
    </recommendedName>
</protein>
<evidence type="ECO:0000313" key="6">
    <source>
        <dbReference type="EMBL" id="GAI87858.1"/>
    </source>
</evidence>
<dbReference type="PANTHER" id="PTHR32481">
    <property type="entry name" value="AMINOPEPTIDASE"/>
    <property type="match status" value="1"/>
</dbReference>
<dbReference type="InterPro" id="IPR023367">
    <property type="entry name" value="Peptidase_M42_dom2"/>
</dbReference>
<dbReference type="Gene3D" id="2.40.30.40">
    <property type="entry name" value="Peptidase M42, domain 2"/>
    <property type="match status" value="1"/>
</dbReference>
<dbReference type="EMBL" id="BARW01006343">
    <property type="protein sequence ID" value="GAI87858.1"/>
    <property type="molecule type" value="Genomic_DNA"/>
</dbReference>
<evidence type="ECO:0000256" key="5">
    <source>
        <dbReference type="ARBA" id="ARBA00022801"/>
    </source>
</evidence>
<dbReference type="PIRSF" id="PIRSF001123">
    <property type="entry name" value="PepA_GA"/>
    <property type="match status" value="1"/>
</dbReference>
<dbReference type="SUPFAM" id="SSF53187">
    <property type="entry name" value="Zn-dependent exopeptidases"/>
    <property type="match status" value="1"/>
</dbReference>
<reference evidence="6" key="1">
    <citation type="journal article" date="2014" name="Front. Microbiol.">
        <title>High frequency of phylogenetically diverse reductive dehalogenase-homologous genes in deep subseafloor sedimentary metagenomes.</title>
        <authorList>
            <person name="Kawai M."/>
            <person name="Futagami T."/>
            <person name="Toyoda A."/>
            <person name="Takaki Y."/>
            <person name="Nishi S."/>
            <person name="Hori S."/>
            <person name="Arai W."/>
            <person name="Tsubouchi T."/>
            <person name="Morono Y."/>
            <person name="Uchiyama I."/>
            <person name="Ito T."/>
            <person name="Fujiyama A."/>
            <person name="Inagaki F."/>
            <person name="Takami H."/>
        </authorList>
    </citation>
    <scope>NUCLEOTIDE SEQUENCE</scope>
    <source>
        <strain evidence="6">Expedition CK06-06</strain>
    </source>
</reference>
<keyword evidence="2" id="KW-0031">Aminopeptidase</keyword>
<evidence type="ECO:0000256" key="3">
    <source>
        <dbReference type="ARBA" id="ARBA00022670"/>
    </source>
</evidence>
<evidence type="ECO:0000256" key="4">
    <source>
        <dbReference type="ARBA" id="ARBA00022723"/>
    </source>
</evidence>
<dbReference type="AlphaFoldDB" id="X1S4M3"/>
<keyword evidence="3" id="KW-0645">Protease</keyword>
<dbReference type="GO" id="GO:0004177">
    <property type="term" value="F:aminopeptidase activity"/>
    <property type="evidence" value="ECO:0007669"/>
    <property type="project" value="UniProtKB-KW"/>
</dbReference>
<accession>X1S4M3</accession>
<dbReference type="GO" id="GO:0006508">
    <property type="term" value="P:proteolysis"/>
    <property type="evidence" value="ECO:0007669"/>
    <property type="project" value="UniProtKB-KW"/>
</dbReference>
<evidence type="ECO:0008006" key="7">
    <source>
        <dbReference type="Google" id="ProtNLM"/>
    </source>
</evidence>
<sequence>MEFFKNLSNSFSPSGFEEDAMKVWKQRTKSFVDEVKTDVHGNSIGVLNKDGSPKVMLAGHIDEIGYMVKYIDKEGFIYFSTIGGIDLHLVPGERVWIKTKKGIVLGVIGKKPIHLIEREEREKVAKIDQLWIDIGAKNEKEVRSKVSTGDPAVPAVGFEVLNGNMVVGRGFDDKAGAFVVSETLRLLSSKKPKASVFGTATVQEEIGLRGAKTSAYGISPDVGIAIDVTFATDFPSVEKKRVGDIKMGEGPVIARGPNINPKVFNLLVKTAKEEKIPYQIEGAPRATGTDANVIQLTKAGVATGLVSIPNRYMHTPVELVNLKDLENITKLLCSFILRLNKKSDFIPY</sequence>
<gene>
    <name evidence="6" type="ORF">S12H4_13317</name>
</gene>
<comment type="similarity">
    <text evidence="1">Belongs to the peptidase M42 family.</text>
</comment>
<dbReference type="InterPro" id="IPR008007">
    <property type="entry name" value="Peptidase_M42"/>
</dbReference>
<keyword evidence="4" id="KW-0479">Metal-binding</keyword>
<proteinExistence type="inferred from homology"/>
<organism evidence="6">
    <name type="scientific">marine sediment metagenome</name>
    <dbReference type="NCBI Taxonomy" id="412755"/>
    <lineage>
        <taxon>unclassified sequences</taxon>
        <taxon>metagenomes</taxon>
        <taxon>ecological metagenomes</taxon>
    </lineage>
</organism>
<dbReference type="CDD" id="cd05656">
    <property type="entry name" value="M42_Frv"/>
    <property type="match status" value="1"/>
</dbReference>
<comment type="caution">
    <text evidence="6">The sequence shown here is derived from an EMBL/GenBank/DDBJ whole genome shotgun (WGS) entry which is preliminary data.</text>
</comment>
<dbReference type="PANTHER" id="PTHR32481:SF20">
    <property type="entry name" value="AMINOPEPTIDASE YSDC"/>
    <property type="match status" value="1"/>
</dbReference>
<dbReference type="InterPro" id="IPR051464">
    <property type="entry name" value="Peptidase_M42_aminopept"/>
</dbReference>
<dbReference type="Gene3D" id="3.40.630.10">
    <property type="entry name" value="Zn peptidases"/>
    <property type="match status" value="1"/>
</dbReference>
<keyword evidence="5" id="KW-0378">Hydrolase</keyword>